<accession>G2ZAE1</accession>
<feature type="domain" description="6-phospho-N-acetylmuramidase C-terminal" evidence="1">
    <location>
        <begin position="238"/>
        <end position="337"/>
    </location>
</feature>
<dbReference type="InterPro" id="IPR029000">
    <property type="entry name" value="Cyclophilin-like_dom_sf"/>
</dbReference>
<dbReference type="GeneID" id="57076613"/>
<reference evidence="3 4" key="1">
    <citation type="journal article" date="2011" name="J. Bacteriol.">
        <title>Complete genome sequence of the animal pathogen Listeria ivanovii, which provides insights into host specificities and evolution of the genus Listeria.</title>
        <authorList>
            <person name="Buchrieser C."/>
            <person name="Rusniok C."/>
            <person name="Garrido P."/>
            <person name="Hain T."/>
            <person name="Scortti M."/>
            <person name="Lampidis R."/>
            <person name="Karst U."/>
            <person name="Chakraborty T."/>
            <person name="Cossart P."/>
            <person name="Kreft J."/>
            <person name="Vazquez-Boland J.A."/>
            <person name="Goebel W."/>
            <person name="Glaser P."/>
        </authorList>
    </citation>
    <scope>NUCLEOTIDE SEQUENCE [LARGE SCALE GENOMIC DNA]</scope>
    <source>
        <strain evidence="4">ATCC BAA-678 / PAM 55</strain>
    </source>
</reference>
<feature type="domain" description="6-phospho-N-acetylmuramidase N-terminal" evidence="2">
    <location>
        <begin position="3"/>
        <end position="223"/>
    </location>
</feature>
<dbReference type="InterPro" id="IPR013785">
    <property type="entry name" value="Aldolase_TIM"/>
</dbReference>
<protein>
    <recommendedName>
        <fullName evidence="5">Outer surface protein</fullName>
    </recommendedName>
</protein>
<dbReference type="EMBL" id="FR687253">
    <property type="protein sequence ID" value="CBW86119.1"/>
    <property type="molecule type" value="Genomic_DNA"/>
</dbReference>
<proteinExistence type="predicted"/>
<organism evidence="3 4">
    <name type="scientific">Listeria ivanovii (strain ATCC BAA-678 / PAM 55)</name>
    <dbReference type="NCBI Taxonomy" id="881621"/>
    <lineage>
        <taxon>Bacteria</taxon>
        <taxon>Bacillati</taxon>
        <taxon>Bacillota</taxon>
        <taxon>Bacilli</taxon>
        <taxon>Bacillales</taxon>
        <taxon>Listeriaceae</taxon>
        <taxon>Listeria</taxon>
    </lineage>
</organism>
<dbReference type="InterPro" id="IPR017853">
    <property type="entry name" value="GH"/>
</dbReference>
<sequence>MRGFSVYLPNVNYNYIETMLQAGWEHVFTSLHVPEHTIDRQSVIELFAYVSANNGKMIVDVSPLTRKILQLDSYADLAKFGVQNIRLDDGFSMEEILQLQQDFTLIFNASVLTEIDLKNYQAAGVHLDSAAVMHNFYPHEYTGLSEAYTIQKNQLFHKFGLRTQGFIAGDSKKRGPIFEGLPTVELLRATSPSIAYIFMSEHLGFDDVFIGDYKISNQQRQAIDIFEIEHVLTLQCTAFSDEIDQYLNRPLSIRKDLSEHVIRFFGTRATENEQILPKNTIERPVGSITLDNQLYGRYAGELQIVKLPLPADKRVNVISSVICSDMKALSFISANTPIYLTLKERE</sequence>
<dbReference type="HOGENOM" id="CLU_065324_0_0_9"/>
<evidence type="ECO:0008006" key="5">
    <source>
        <dbReference type="Google" id="ProtNLM"/>
    </source>
</evidence>
<dbReference type="Pfam" id="PF19200">
    <property type="entry name" value="MupG_N"/>
    <property type="match status" value="1"/>
</dbReference>
<dbReference type="KEGG" id="liv:LIV_1632"/>
<dbReference type="SUPFAM" id="SSF50891">
    <property type="entry name" value="Cyclophilin-like"/>
    <property type="match status" value="1"/>
</dbReference>
<evidence type="ECO:0000259" key="1">
    <source>
        <dbReference type="Pfam" id="PF05913"/>
    </source>
</evidence>
<dbReference type="InterPro" id="IPR043797">
    <property type="entry name" value="MupG_N"/>
</dbReference>
<dbReference type="SUPFAM" id="SSF51445">
    <property type="entry name" value="(Trans)glycosidases"/>
    <property type="match status" value="1"/>
</dbReference>
<dbReference type="Pfam" id="PF05913">
    <property type="entry name" value="MupG_C"/>
    <property type="match status" value="1"/>
</dbReference>
<dbReference type="Gene3D" id="2.40.100.10">
    <property type="entry name" value="Cyclophilin-like"/>
    <property type="match status" value="1"/>
</dbReference>
<dbReference type="PANTHER" id="PTHR38435">
    <property type="match status" value="1"/>
</dbReference>
<evidence type="ECO:0000313" key="3">
    <source>
        <dbReference type="EMBL" id="CBW86119.1"/>
    </source>
</evidence>
<name>G2ZAE1_LISIP</name>
<dbReference type="Gene3D" id="3.20.20.70">
    <property type="entry name" value="Aldolase class I"/>
    <property type="match status" value="1"/>
</dbReference>
<dbReference type="RefSeq" id="WP_014093018.1">
    <property type="nucleotide sequence ID" value="NC_016011.1"/>
</dbReference>
<dbReference type="InterPro" id="IPR008589">
    <property type="entry name" value="MupG"/>
</dbReference>
<gene>
    <name evidence="3" type="ordered locus">LIV_1632</name>
</gene>
<dbReference type="AlphaFoldDB" id="G2ZAE1"/>
<dbReference type="InterPro" id="IPR043894">
    <property type="entry name" value="MupG_C"/>
</dbReference>
<dbReference type="Proteomes" id="UP000001286">
    <property type="component" value="Chromosome"/>
</dbReference>
<evidence type="ECO:0000259" key="2">
    <source>
        <dbReference type="Pfam" id="PF19200"/>
    </source>
</evidence>
<dbReference type="eggNOG" id="COG3589">
    <property type="taxonomic scope" value="Bacteria"/>
</dbReference>
<evidence type="ECO:0000313" key="4">
    <source>
        <dbReference type="Proteomes" id="UP000001286"/>
    </source>
</evidence>
<dbReference type="PANTHER" id="PTHR38435:SF2">
    <property type="entry name" value="DUF871 DOMAIN-CONTAINING PROTEIN"/>
    <property type="match status" value="1"/>
</dbReference>
<dbReference type="OrthoDB" id="5809921at2"/>